<name>S3D1Q3_GLAL2</name>
<dbReference type="GO" id="GO:0046872">
    <property type="term" value="F:metal ion binding"/>
    <property type="evidence" value="ECO:0007669"/>
    <property type="project" value="UniProtKB-KW"/>
</dbReference>
<dbReference type="AlphaFoldDB" id="S3D1Q3"/>
<evidence type="ECO:0000256" key="1">
    <source>
        <dbReference type="ARBA" id="ARBA00022723"/>
    </source>
</evidence>
<keyword evidence="2" id="KW-1133">Transmembrane helix</keyword>
<dbReference type="STRING" id="1116229.S3D1Q3"/>
<dbReference type="KEGG" id="glz:GLAREA_12491"/>
<evidence type="ECO:0000259" key="3">
    <source>
        <dbReference type="Pfam" id="PF00264"/>
    </source>
</evidence>
<dbReference type="HOGENOM" id="CLU_035914_1_2_1"/>
<dbReference type="PANTHER" id="PTHR11474:SF127">
    <property type="entry name" value="TYROSINASE COPPER-BINDING DOMAIN-CONTAINING PROTEIN"/>
    <property type="match status" value="1"/>
</dbReference>
<dbReference type="InterPro" id="IPR050316">
    <property type="entry name" value="Tyrosinase/Hemocyanin"/>
</dbReference>
<dbReference type="Pfam" id="PF00264">
    <property type="entry name" value="Tyrosinase"/>
    <property type="match status" value="1"/>
</dbReference>
<evidence type="ECO:0000313" key="5">
    <source>
        <dbReference type="Proteomes" id="UP000016922"/>
    </source>
</evidence>
<dbReference type="Proteomes" id="UP000016922">
    <property type="component" value="Unassembled WGS sequence"/>
</dbReference>
<proteinExistence type="predicted"/>
<organism evidence="4 5">
    <name type="scientific">Glarea lozoyensis (strain ATCC 20868 / MF5171)</name>
    <dbReference type="NCBI Taxonomy" id="1116229"/>
    <lineage>
        <taxon>Eukaryota</taxon>
        <taxon>Fungi</taxon>
        <taxon>Dikarya</taxon>
        <taxon>Ascomycota</taxon>
        <taxon>Pezizomycotina</taxon>
        <taxon>Leotiomycetes</taxon>
        <taxon>Helotiales</taxon>
        <taxon>Helotiaceae</taxon>
        <taxon>Glarea</taxon>
    </lineage>
</organism>
<feature type="transmembrane region" description="Helical" evidence="2">
    <location>
        <begin position="12"/>
        <end position="33"/>
    </location>
</feature>
<dbReference type="GeneID" id="19471532"/>
<dbReference type="OrthoDB" id="6132182at2759"/>
<dbReference type="EMBL" id="KE145361">
    <property type="protein sequence ID" value="EPE31735.1"/>
    <property type="molecule type" value="Genomic_DNA"/>
</dbReference>
<accession>S3D1Q3</accession>
<reference evidence="4 5" key="1">
    <citation type="journal article" date="2013" name="BMC Genomics">
        <title>Genomics-driven discovery of the pneumocandin biosynthetic gene cluster in the fungus Glarea lozoyensis.</title>
        <authorList>
            <person name="Chen L."/>
            <person name="Yue Q."/>
            <person name="Zhang X."/>
            <person name="Xiang M."/>
            <person name="Wang C."/>
            <person name="Li S."/>
            <person name="Che Y."/>
            <person name="Ortiz-Lopez F.J."/>
            <person name="Bills G.F."/>
            <person name="Liu X."/>
            <person name="An Z."/>
        </authorList>
    </citation>
    <scope>NUCLEOTIDE SEQUENCE [LARGE SCALE GENOMIC DNA]</scope>
    <source>
        <strain evidence="5">ATCC 20868 / MF5171</strain>
    </source>
</reference>
<dbReference type="PROSITE" id="PS51257">
    <property type="entry name" value="PROKAR_LIPOPROTEIN"/>
    <property type="match status" value="1"/>
</dbReference>
<dbReference type="InterPro" id="IPR002227">
    <property type="entry name" value="Tyrosinase_Cu-bd"/>
</dbReference>
<evidence type="ECO:0000313" key="4">
    <source>
        <dbReference type="EMBL" id="EPE31735.1"/>
    </source>
</evidence>
<protein>
    <submittedName>
        <fullName evidence="4">Di-copper centre-containing</fullName>
    </submittedName>
</protein>
<dbReference type="OMA" id="HIATRRE"/>
<keyword evidence="2" id="KW-0472">Membrane</keyword>
<keyword evidence="2" id="KW-0812">Transmembrane</keyword>
<feature type="domain" description="Tyrosinase copper-binding" evidence="3">
    <location>
        <begin position="98"/>
        <end position="290"/>
    </location>
</feature>
<dbReference type="InterPro" id="IPR008922">
    <property type="entry name" value="Di-copper_centre_dom_sf"/>
</dbReference>
<evidence type="ECO:0000256" key="2">
    <source>
        <dbReference type="SAM" id="Phobius"/>
    </source>
</evidence>
<dbReference type="eggNOG" id="ENOG502S31Y">
    <property type="taxonomic scope" value="Eukaryota"/>
</dbReference>
<keyword evidence="1" id="KW-0479">Metal-binding</keyword>
<gene>
    <name evidence="4" type="ORF">GLAREA_12491</name>
</gene>
<dbReference type="GO" id="GO:0016491">
    <property type="term" value="F:oxidoreductase activity"/>
    <property type="evidence" value="ECO:0007669"/>
    <property type="project" value="InterPro"/>
</dbReference>
<keyword evidence="5" id="KW-1185">Reference proteome</keyword>
<dbReference type="RefSeq" id="XP_008081464.1">
    <property type="nucleotide sequence ID" value="XM_008083273.1"/>
</dbReference>
<sequence length="344" mass="39268">MVEVRRTRPWPRYSMVASSTLVFFIVGCGIGTISPFPFQDPFLDNYIQVLSATESSLTCTSMRVRREWRKLSQPQRENYFNAVHCLRKQPAILANGSLFDDFPYVHKAYGSYSHKSALFLPWHRWFIHLFEEALVTQCGYAGALPYWDWTLDWEDITKSPVFDPVSGFGGDGDATGEVTVGGGRCVIDGPFAGLEALRFDADWAPHCLSRGFLKGKVLRKMCGEDIRPDVVAKVLEKESFEDFMSALEEGPHIGISTGIRGDWVKFTVPYDPLWYLHHAQLDRLWWTWQHNALGRALEYDGRSNNNTSARAKLSDTMDYGDFVSSMYVRQVMGTESETLCYRYV</sequence>
<dbReference type="PANTHER" id="PTHR11474">
    <property type="entry name" value="TYROSINASE FAMILY MEMBER"/>
    <property type="match status" value="1"/>
</dbReference>
<dbReference type="Gene3D" id="1.10.1280.10">
    <property type="entry name" value="Di-copper center containing domain from catechol oxidase"/>
    <property type="match status" value="1"/>
</dbReference>
<dbReference type="SUPFAM" id="SSF48056">
    <property type="entry name" value="Di-copper centre-containing domain"/>
    <property type="match status" value="1"/>
</dbReference>
<dbReference type="PRINTS" id="PR00092">
    <property type="entry name" value="TYROSINASE"/>
</dbReference>